<dbReference type="OrthoDB" id="191037at2759"/>
<dbReference type="AlphaFoldDB" id="A0A7R8V4C3"/>
<dbReference type="InterPro" id="IPR015897">
    <property type="entry name" value="CHK_kinase-like"/>
</dbReference>
<dbReference type="PANTHER" id="PTHR11012:SF6">
    <property type="entry name" value="CHK DOMAIN OV1-RELATED"/>
    <property type="match status" value="1"/>
</dbReference>
<organism evidence="2 3">
    <name type="scientific">Hermetia illucens</name>
    <name type="common">Black soldier fly</name>
    <dbReference type="NCBI Taxonomy" id="343691"/>
    <lineage>
        <taxon>Eukaryota</taxon>
        <taxon>Metazoa</taxon>
        <taxon>Ecdysozoa</taxon>
        <taxon>Arthropoda</taxon>
        <taxon>Hexapoda</taxon>
        <taxon>Insecta</taxon>
        <taxon>Pterygota</taxon>
        <taxon>Neoptera</taxon>
        <taxon>Endopterygota</taxon>
        <taxon>Diptera</taxon>
        <taxon>Brachycera</taxon>
        <taxon>Stratiomyomorpha</taxon>
        <taxon>Stratiomyidae</taxon>
        <taxon>Hermetiinae</taxon>
        <taxon>Hermetia</taxon>
    </lineage>
</organism>
<evidence type="ECO:0000259" key="1">
    <source>
        <dbReference type="SMART" id="SM00587"/>
    </source>
</evidence>
<protein>
    <recommendedName>
        <fullName evidence="1">CHK kinase-like domain-containing protein</fullName>
    </recommendedName>
</protein>
<dbReference type="EMBL" id="LR899014">
    <property type="protein sequence ID" value="CAD7091897.1"/>
    <property type="molecule type" value="Genomic_DNA"/>
</dbReference>
<reference evidence="2 3" key="1">
    <citation type="submission" date="2020-11" db="EMBL/GenBank/DDBJ databases">
        <authorList>
            <person name="Wallbank WR R."/>
            <person name="Pardo Diaz C."/>
            <person name="Kozak K."/>
            <person name="Martin S."/>
            <person name="Jiggins C."/>
            <person name="Moest M."/>
            <person name="Warren A I."/>
            <person name="Generalovic N T."/>
            <person name="Byers J.R.P. K."/>
            <person name="Montejo-Kovacevich G."/>
            <person name="Yen C E."/>
        </authorList>
    </citation>
    <scope>NUCLEOTIDE SEQUENCE [LARGE SCALE GENOMIC DNA]</scope>
</reference>
<feature type="domain" description="CHK kinase-like" evidence="1">
    <location>
        <begin position="163"/>
        <end position="355"/>
    </location>
</feature>
<dbReference type="InterPro" id="IPR004119">
    <property type="entry name" value="EcKL"/>
</dbReference>
<dbReference type="SUPFAM" id="SSF56112">
    <property type="entry name" value="Protein kinase-like (PK-like)"/>
    <property type="match status" value="1"/>
</dbReference>
<keyword evidence="3" id="KW-1185">Reference proteome</keyword>
<evidence type="ECO:0000313" key="2">
    <source>
        <dbReference type="EMBL" id="CAD7091897.1"/>
    </source>
</evidence>
<dbReference type="Gene3D" id="3.90.1200.10">
    <property type="match status" value="1"/>
</dbReference>
<dbReference type="Proteomes" id="UP000594454">
    <property type="component" value="Chromosome 6"/>
</dbReference>
<accession>A0A7R8V4C3</accession>
<dbReference type="SMART" id="SM00587">
    <property type="entry name" value="CHK"/>
    <property type="match status" value="1"/>
</dbReference>
<dbReference type="InterPro" id="IPR011009">
    <property type="entry name" value="Kinase-like_dom_sf"/>
</dbReference>
<dbReference type="PANTHER" id="PTHR11012">
    <property type="entry name" value="PROTEIN KINASE-LIKE DOMAIN-CONTAINING"/>
    <property type="match status" value="1"/>
</dbReference>
<sequence>MSENKLFPATCKISRGQIDDNMASEGDSRDDVRKSSAADDGIRLITEDLFHDILNQQFGKCTIKKFTVANSTITGENFACSMYRVTIDFQMEDGTDNSVKYIIKMMPLNDPNAQMKKSLGIFTKEVEMYEKIVPKFEEIFQENGIETAFVPKCWKVVDNPEMLIMEDLGARKFTNVDRLNGMDMEHVKMVLSKLAQFHAASVCVLEKNGPFSKQIMSSLFDDESCNFFRALQPIVWGNIVKNLRLWKTCQEYVDRIEGMIDRIFDLHKEAYDPNPDEFNVILHGDLWTNNIMFQHDENGHPKDILFVDLQIARYGSPVHDLIYFIFSSTEYSIKVKEFDYMIKCYHRELVKNLKLLKYPKSLPTLIDLQIAVLKKCFLGIAVSCGVMAIALLDPNENANMENFLKDDEAGSKFKQDMYLNPRFIKSCELIFPFLENKGAFDV</sequence>
<proteinExistence type="predicted"/>
<gene>
    <name evidence="2" type="ORF">HERILL_LOCUS14295</name>
</gene>
<dbReference type="InParanoid" id="A0A7R8V4C3"/>
<evidence type="ECO:0000313" key="3">
    <source>
        <dbReference type="Proteomes" id="UP000594454"/>
    </source>
</evidence>
<dbReference type="Pfam" id="PF02958">
    <property type="entry name" value="EcKL"/>
    <property type="match status" value="1"/>
</dbReference>
<name>A0A7R8V4C3_HERIL</name>